<evidence type="ECO:0000313" key="1">
    <source>
        <dbReference type="EMBL" id="ALU12126.1"/>
    </source>
</evidence>
<dbReference type="GeneID" id="30679544"/>
<dbReference type="Proteomes" id="UP000060778">
    <property type="component" value="Chromosome"/>
</dbReference>
<dbReference type="STRING" id="940295.EYM_00625"/>
<proteinExistence type="predicted"/>
<accession>A0A0U3E9Z2</accession>
<name>A0A0U3E9Z2_9CREN</name>
<reference evidence="1 2" key="1">
    <citation type="submission" date="2013-11" db="EMBL/GenBank/DDBJ databases">
        <title>Comparative genomics of Ignicoccus.</title>
        <authorList>
            <person name="Podar M."/>
        </authorList>
    </citation>
    <scope>NUCLEOTIDE SEQUENCE [LARGE SCALE GENOMIC DNA]</scope>
    <source>
        <strain evidence="1 2">DSM 13165</strain>
    </source>
</reference>
<protein>
    <submittedName>
        <fullName evidence="1">Uncharacterized protein</fullName>
    </submittedName>
</protein>
<dbReference type="AlphaFoldDB" id="A0A0U3E9Z2"/>
<organism evidence="1 2">
    <name type="scientific">Ignicoccus islandicus DSM 13165</name>
    <dbReference type="NCBI Taxonomy" id="940295"/>
    <lineage>
        <taxon>Archaea</taxon>
        <taxon>Thermoproteota</taxon>
        <taxon>Thermoprotei</taxon>
        <taxon>Desulfurococcales</taxon>
        <taxon>Desulfurococcaceae</taxon>
        <taxon>Ignicoccus</taxon>
    </lineage>
</organism>
<keyword evidence="2" id="KW-1185">Reference proteome</keyword>
<sequence>MPKESIIKRIKVKDSVVVAGTVHGDGMIFSIEGELLKTVRVGSIITTVSIGKKYLFGGRNVVVTFNGQMEIRKFNGIALGSHEDSLVVFYEGNNVSRVVNLRESYCFRVNDLLKGITEVNGLLVLGGKRGVYLQEKCKRMQTIPIEEVVGVASLDNYVYVLARDPFFVGVSYLHKFELTSKREMRHVGRAELDGMAYDLSANDGLLAASTNQKTYVFTDNLKKVAEFEGSISSGISKGKLCLTNGKALKCYELNGLLKS</sequence>
<dbReference type="EMBL" id="CP006867">
    <property type="protein sequence ID" value="ALU12126.1"/>
    <property type="molecule type" value="Genomic_DNA"/>
</dbReference>
<gene>
    <name evidence="1" type="ORF">EYM_00625</name>
</gene>
<dbReference type="RefSeq" id="WP_157058695.1">
    <property type="nucleotide sequence ID" value="NZ_CP006867.1"/>
</dbReference>
<evidence type="ECO:0000313" key="2">
    <source>
        <dbReference type="Proteomes" id="UP000060778"/>
    </source>
</evidence>
<dbReference type="KEGG" id="iis:EYM_00625"/>